<keyword evidence="1" id="KW-0812">Transmembrane</keyword>
<evidence type="ECO:0000259" key="2">
    <source>
        <dbReference type="PROSITE" id="PS50234"/>
    </source>
</evidence>
<organism evidence="3 4">
    <name type="scientific">Edaphochlamys debaryana</name>
    <dbReference type="NCBI Taxonomy" id="47281"/>
    <lineage>
        <taxon>Eukaryota</taxon>
        <taxon>Viridiplantae</taxon>
        <taxon>Chlorophyta</taxon>
        <taxon>core chlorophytes</taxon>
        <taxon>Chlorophyceae</taxon>
        <taxon>CS clade</taxon>
        <taxon>Chlamydomonadales</taxon>
        <taxon>Chlamydomonadales incertae sedis</taxon>
        <taxon>Edaphochlamys</taxon>
    </lineage>
</organism>
<accession>A0A835YID7</accession>
<dbReference type="PROSITE" id="PS50234">
    <property type="entry name" value="VWFA"/>
    <property type="match status" value="1"/>
</dbReference>
<proteinExistence type="predicted"/>
<dbReference type="Pfam" id="PF13768">
    <property type="entry name" value="VWA_3"/>
    <property type="match status" value="1"/>
</dbReference>
<sequence length="709" mass="75207">MLVGAMGQMGYVPMPLTRLTVEAKAQISVGFVKTTLECYYPQTWPQTYLQLCFPKSVNTVISEVVIENLMRDQIYCTAIVPADEAQKGNYRPSQAYDPSGQLMGSDPSANDPELFLLPLPPGRAQPGDCFRVSLTTFEPLAFEEGSYVLRLPTELPANVIPQGYSHSTMVDVIVTINSGSPQPVKYDVRSGHAVTLGVEQPGTVTMSANKDAQMPNADVEVGYRVWGNDMFLALNVTPPRPPHPADPDPRGSFVLTVAPPAPEFTHPFPRSIIFVLDRSGSMSGEPMQFAKAALMFGLRSLTPSDTFTIAAFDHEQLWFTPGGQLLAATPDNVMAAEAWIRSSVDARGLTDIMGPLQTAMRVLSSLPQSQAGKPPSLPFIFLVTDGCVQDEKDICRVVEQQVRGLMEQQRLATLGQAPPGTPPPTGIPRICTFGIGPYCNHYFLKQLASYGRGAFDVAFRPHAIQAQMQKMLTAAQRPVLSDLTITLPGVEGAELYPYPLPDLFCGMPLVISGKYSGQWPSTGITLNGMLPGGAAWSSNPVLPAKDCDLPLDKVFIKSRLDLLTAQAWLAGNPPQMVNQIVDLSIATGVPCAHTRTVGFETKKADYEAMQAQQAKDGKRKTNYAKYAIGGAAGLVVLAGLGVGAAFVFGDLGASMANAGALGGGGGMMDAGGGCCDCGDGGCGDCGDCGDGCDGCDGCDGLDVGGCTIS</sequence>
<gene>
    <name evidence="3" type="ORF">HYH03_003965</name>
</gene>
<reference evidence="3" key="1">
    <citation type="journal article" date="2020" name="bioRxiv">
        <title>Comparative genomics of Chlamydomonas.</title>
        <authorList>
            <person name="Craig R.J."/>
            <person name="Hasan A.R."/>
            <person name="Ness R.W."/>
            <person name="Keightley P.D."/>
        </authorList>
    </citation>
    <scope>NUCLEOTIDE SEQUENCE</scope>
    <source>
        <strain evidence="3">CCAP 11/70</strain>
    </source>
</reference>
<feature type="transmembrane region" description="Helical" evidence="1">
    <location>
        <begin position="626"/>
        <end position="648"/>
    </location>
</feature>
<dbReference type="PANTHER" id="PTHR46503:SF1">
    <property type="entry name" value="INTER-ALPHA-TRYPSIN INHIBITOR HEAVY CHAIN-LIKE PROTEIN"/>
    <property type="match status" value="1"/>
</dbReference>
<dbReference type="SUPFAM" id="SSF53300">
    <property type="entry name" value="vWA-like"/>
    <property type="match status" value="1"/>
</dbReference>
<comment type="caution">
    <text evidence="3">The sequence shown here is derived from an EMBL/GenBank/DDBJ whole genome shotgun (WGS) entry which is preliminary data.</text>
</comment>
<dbReference type="OrthoDB" id="1729737at2759"/>
<protein>
    <recommendedName>
        <fullName evidence="2">VWFA domain-containing protein</fullName>
    </recommendedName>
</protein>
<keyword evidence="1" id="KW-0472">Membrane</keyword>
<keyword evidence="1" id="KW-1133">Transmembrane helix</keyword>
<evidence type="ECO:0000313" key="3">
    <source>
        <dbReference type="EMBL" id="KAG2498214.1"/>
    </source>
</evidence>
<dbReference type="PANTHER" id="PTHR46503">
    <property type="entry name" value="INTER-ALPHA-TRYPSIN INHIBITOR HEAVY CHAIN-LIKE PROTEIN"/>
    <property type="match status" value="1"/>
</dbReference>
<dbReference type="EMBL" id="JAEHOE010000011">
    <property type="protein sequence ID" value="KAG2498214.1"/>
    <property type="molecule type" value="Genomic_DNA"/>
</dbReference>
<evidence type="ECO:0000313" key="4">
    <source>
        <dbReference type="Proteomes" id="UP000612055"/>
    </source>
</evidence>
<feature type="domain" description="VWFA" evidence="2">
    <location>
        <begin position="271"/>
        <end position="475"/>
    </location>
</feature>
<evidence type="ECO:0000256" key="1">
    <source>
        <dbReference type="SAM" id="Phobius"/>
    </source>
</evidence>
<dbReference type="InterPro" id="IPR036465">
    <property type="entry name" value="vWFA_dom_sf"/>
</dbReference>
<name>A0A835YID7_9CHLO</name>
<keyword evidence="4" id="KW-1185">Reference proteome</keyword>
<dbReference type="Gene3D" id="3.40.50.410">
    <property type="entry name" value="von Willebrand factor, type A domain"/>
    <property type="match status" value="1"/>
</dbReference>
<dbReference type="InterPro" id="IPR002035">
    <property type="entry name" value="VWF_A"/>
</dbReference>
<dbReference type="Proteomes" id="UP000612055">
    <property type="component" value="Unassembled WGS sequence"/>
</dbReference>
<dbReference type="AlphaFoldDB" id="A0A835YID7"/>